<dbReference type="Pfam" id="PF00582">
    <property type="entry name" value="Usp"/>
    <property type="match status" value="1"/>
</dbReference>
<dbReference type="GO" id="GO:0005737">
    <property type="term" value="C:cytoplasm"/>
    <property type="evidence" value="ECO:0007669"/>
    <property type="project" value="UniProtKB-SubCell"/>
</dbReference>
<dbReference type="Gene3D" id="3.40.50.12370">
    <property type="match status" value="1"/>
</dbReference>
<dbReference type="STRING" id="458817.Shal_3752"/>
<dbReference type="PANTHER" id="PTHR47892">
    <property type="entry name" value="UNIVERSAL STRESS PROTEIN E"/>
    <property type="match status" value="1"/>
</dbReference>
<proteinExistence type="inferred from homology"/>
<keyword evidence="7" id="KW-1185">Reference proteome</keyword>
<name>B0TV25_SHEHH</name>
<dbReference type="RefSeq" id="WP_012278810.1">
    <property type="nucleotide sequence ID" value="NC_010334.1"/>
</dbReference>
<organism evidence="6 7">
    <name type="scientific">Shewanella halifaxensis (strain HAW-EB4)</name>
    <dbReference type="NCBI Taxonomy" id="458817"/>
    <lineage>
        <taxon>Bacteria</taxon>
        <taxon>Pseudomonadati</taxon>
        <taxon>Pseudomonadota</taxon>
        <taxon>Gammaproteobacteria</taxon>
        <taxon>Alteromonadales</taxon>
        <taxon>Shewanellaceae</taxon>
        <taxon>Shewanella</taxon>
    </lineage>
</organism>
<dbReference type="Proteomes" id="UP000001317">
    <property type="component" value="Chromosome"/>
</dbReference>
<sequence>MDKMFIISQKHQQQTDAISAGVLLANQLGLLPEVMAYSYESFSDDEYHNPRIAASVRAKILAEDEAYVQNTLNQLNANNTPFTTMWCKNLCSHACEHIRPDEYGMMLKSIHESTHFLPIDWQLIRNTKVPLMLLSNNPLNRVKSILMAVELGSNNSSKQALNQAVILQANRLAAATGYELHLGFVIHFPKILRDMDLVNSQRQIKDAYRKHKQEIEEIGLDCDHVHIMAGDADMCLFELSCRLKAEYLVMGARQRQGILGHIIGNTAESILTRIRSNVLVVPYNTED</sequence>
<comment type="function">
    <text evidence="4">Required for resistance to DNA-damaging agents.</text>
</comment>
<dbReference type="AlphaFoldDB" id="B0TV25"/>
<evidence type="ECO:0000256" key="2">
    <source>
        <dbReference type="ARBA" id="ARBA00008791"/>
    </source>
</evidence>
<evidence type="ECO:0000256" key="3">
    <source>
        <dbReference type="ARBA" id="ARBA00022490"/>
    </source>
</evidence>
<dbReference type="PANTHER" id="PTHR47892:SF1">
    <property type="entry name" value="UNIVERSAL STRESS PROTEIN E"/>
    <property type="match status" value="1"/>
</dbReference>
<reference evidence="6" key="1">
    <citation type="submission" date="2008-01" db="EMBL/GenBank/DDBJ databases">
        <title>Complete sequence of Shewanella halifaxensis HAW-EB4.</title>
        <authorList>
            <consortium name="US DOE Joint Genome Institute"/>
            <person name="Copeland A."/>
            <person name="Lucas S."/>
            <person name="Lapidus A."/>
            <person name="Glavina del Rio T."/>
            <person name="Dalin E."/>
            <person name="Tice H."/>
            <person name="Bruce D."/>
            <person name="Goodwin L."/>
            <person name="Pitluck S."/>
            <person name="Sims D."/>
            <person name="Brettin T."/>
            <person name="Detter J.C."/>
            <person name="Han C."/>
            <person name="Kuske C.R."/>
            <person name="Schmutz J."/>
            <person name="Larimer F."/>
            <person name="Land M."/>
            <person name="Hauser L."/>
            <person name="Kyrpides N."/>
            <person name="Kim E."/>
            <person name="Zhao J.-S."/>
            <person name="Richardson P."/>
        </authorList>
    </citation>
    <scope>NUCLEOTIDE SEQUENCE [LARGE SCALE GENOMIC DNA]</scope>
    <source>
        <strain evidence="6">HAW-EB4</strain>
    </source>
</reference>
<comment type="subcellular location">
    <subcellularLocation>
        <location evidence="1">Cytoplasm</location>
    </subcellularLocation>
</comment>
<protein>
    <recommendedName>
        <fullName evidence="5">UspA domain-containing protein</fullName>
    </recommendedName>
</protein>
<dbReference type="SUPFAM" id="SSF52402">
    <property type="entry name" value="Adenine nucleotide alpha hydrolases-like"/>
    <property type="match status" value="1"/>
</dbReference>
<dbReference type="eggNOG" id="COG0589">
    <property type="taxonomic scope" value="Bacteria"/>
</dbReference>
<dbReference type="OrthoDB" id="239260at2"/>
<gene>
    <name evidence="6" type="ordered locus">Shal_3752</name>
</gene>
<keyword evidence="3" id="KW-0963">Cytoplasm</keyword>
<feature type="domain" description="UspA" evidence="5">
    <location>
        <begin position="143"/>
        <end position="282"/>
    </location>
</feature>
<evidence type="ECO:0000259" key="5">
    <source>
        <dbReference type="Pfam" id="PF00582"/>
    </source>
</evidence>
<evidence type="ECO:0000313" key="7">
    <source>
        <dbReference type="Proteomes" id="UP000001317"/>
    </source>
</evidence>
<evidence type="ECO:0000313" key="6">
    <source>
        <dbReference type="EMBL" id="ABZ78292.1"/>
    </source>
</evidence>
<evidence type="ECO:0000256" key="4">
    <source>
        <dbReference type="ARBA" id="ARBA00037131"/>
    </source>
</evidence>
<dbReference type="EMBL" id="CP000931">
    <property type="protein sequence ID" value="ABZ78292.1"/>
    <property type="molecule type" value="Genomic_DNA"/>
</dbReference>
<dbReference type="KEGG" id="shl:Shal_3752"/>
<accession>B0TV25</accession>
<dbReference type="HOGENOM" id="CLU_049301_1_3_6"/>
<dbReference type="InterPro" id="IPR006016">
    <property type="entry name" value="UspA"/>
</dbReference>
<comment type="similarity">
    <text evidence="2">Belongs to the universal stress protein A family.</text>
</comment>
<evidence type="ECO:0000256" key="1">
    <source>
        <dbReference type="ARBA" id="ARBA00004496"/>
    </source>
</evidence>